<organism evidence="1 2">
    <name type="scientific">Psilocybe cyanescens</name>
    <dbReference type="NCBI Taxonomy" id="93625"/>
    <lineage>
        <taxon>Eukaryota</taxon>
        <taxon>Fungi</taxon>
        <taxon>Dikarya</taxon>
        <taxon>Basidiomycota</taxon>
        <taxon>Agaricomycotina</taxon>
        <taxon>Agaricomycetes</taxon>
        <taxon>Agaricomycetidae</taxon>
        <taxon>Agaricales</taxon>
        <taxon>Agaricineae</taxon>
        <taxon>Strophariaceae</taxon>
        <taxon>Psilocybe</taxon>
    </lineage>
</organism>
<dbReference type="GO" id="GO:0005829">
    <property type="term" value="C:cytosol"/>
    <property type="evidence" value="ECO:0007669"/>
    <property type="project" value="TreeGrafter"/>
</dbReference>
<keyword evidence="2" id="KW-1185">Reference proteome</keyword>
<dbReference type="OrthoDB" id="3027438at2759"/>
<dbReference type="InterPro" id="IPR036412">
    <property type="entry name" value="HAD-like_sf"/>
</dbReference>
<protein>
    <submittedName>
        <fullName evidence="1">Uncharacterized protein</fullName>
    </submittedName>
</protein>
<dbReference type="GO" id="GO:0004805">
    <property type="term" value="F:trehalose-phosphatase activity"/>
    <property type="evidence" value="ECO:0007669"/>
    <property type="project" value="TreeGrafter"/>
</dbReference>
<reference evidence="1 2" key="1">
    <citation type="journal article" date="2018" name="Evol. Lett.">
        <title>Horizontal gene cluster transfer increased hallucinogenic mushroom diversity.</title>
        <authorList>
            <person name="Reynolds H.T."/>
            <person name="Vijayakumar V."/>
            <person name="Gluck-Thaler E."/>
            <person name="Korotkin H.B."/>
            <person name="Matheny P.B."/>
            <person name="Slot J.C."/>
        </authorList>
    </citation>
    <scope>NUCLEOTIDE SEQUENCE [LARGE SCALE GENOMIC DNA]</scope>
    <source>
        <strain evidence="1 2">2631</strain>
    </source>
</reference>
<dbReference type="SUPFAM" id="SSF56784">
    <property type="entry name" value="HAD-like"/>
    <property type="match status" value="1"/>
</dbReference>
<evidence type="ECO:0000313" key="2">
    <source>
        <dbReference type="Proteomes" id="UP000283269"/>
    </source>
</evidence>
<dbReference type="InParanoid" id="A0A409XNI6"/>
<dbReference type="STRING" id="93625.A0A409XNI6"/>
<dbReference type="EMBL" id="NHYD01001060">
    <property type="protein sequence ID" value="PPQ92308.1"/>
    <property type="molecule type" value="Genomic_DNA"/>
</dbReference>
<comment type="caution">
    <text evidence="1">The sequence shown here is derived from an EMBL/GenBank/DDBJ whole genome shotgun (WGS) entry which is preliminary data.</text>
</comment>
<dbReference type="InterPro" id="IPR001830">
    <property type="entry name" value="Glyco_trans_20"/>
</dbReference>
<accession>A0A409XNI6</accession>
<dbReference type="Pfam" id="PF00982">
    <property type="entry name" value="Glyco_transf_20"/>
    <property type="match status" value="1"/>
</dbReference>
<dbReference type="Gene3D" id="3.40.50.2000">
    <property type="entry name" value="Glycogen Phosphorylase B"/>
    <property type="match status" value="1"/>
</dbReference>
<dbReference type="PANTHER" id="PTHR10788:SF15">
    <property type="entry name" value="TREHALOSE SYNTHASE COMPLEX REGULATORY SUBUNIT TPS3-RELATED"/>
    <property type="match status" value="1"/>
</dbReference>
<dbReference type="GO" id="GO:0005946">
    <property type="term" value="C:alpha,alpha-trehalose-phosphate synthase complex (UDP-forming)"/>
    <property type="evidence" value="ECO:0007669"/>
    <property type="project" value="TreeGrafter"/>
</dbReference>
<dbReference type="PANTHER" id="PTHR10788">
    <property type="entry name" value="TREHALOSE-6-PHOSPHATE SYNTHASE"/>
    <property type="match status" value="1"/>
</dbReference>
<dbReference type="Pfam" id="PF02358">
    <property type="entry name" value="Trehalose_PPase"/>
    <property type="match status" value="1"/>
</dbReference>
<sequence>MKPVVGWDTLDEIQSLSLLLPQYQYPLYPLHTNTFTQGVRHKLVALETFLEINPSFQNRVVLIQIALHTSSPNETLASSSGGSFTNIISRINAHFSPLTYTPIVFLHTGDLTFTDWDRVSQGVEPADGEATGEDGLTEGGRHGVLVLSDFTGRYSYNGFRNCIGVNPWDDLHNHITTQTAHTFLNSFLNRSVRSNMDHPASLLDDVESRATLERAGGETQTLEEEDDPGRFEGTLWRDLLRATVFGDLDAPSSTAPAGTAIPAHAPLPEEVEKAVGVLGKLAEDRKNKVWLLSGLKVAGGLVAVTGRVLRVAIVAENGCFIKTRGVGLVSGEWINMVSKFNLTRKGSCLEILNYFTERTPGSLIEERQASMVWQYWTGPSSSTSSSEDPGRQWAQRQAAEVQSYIFDSLGERYGLRIIPGRNSFLVLPNNVLHSTAVGAILHWGCAPMHPTSDSDSGLAHGSFGSDGGSALAADASENSIHGGNGDGAGGLDVDFLLAVSSDEKLLRMLNEFDGAETVSTSGKGMDAKRRLKSEKSVLVEQLCGCLKLMRC</sequence>
<gene>
    <name evidence="1" type="ORF">CVT25_008599</name>
</gene>
<dbReference type="Proteomes" id="UP000283269">
    <property type="component" value="Unassembled WGS sequence"/>
</dbReference>
<evidence type="ECO:0000313" key="1">
    <source>
        <dbReference type="EMBL" id="PPQ92308.1"/>
    </source>
</evidence>
<dbReference type="GO" id="GO:0005992">
    <property type="term" value="P:trehalose biosynthetic process"/>
    <property type="evidence" value="ECO:0007669"/>
    <property type="project" value="InterPro"/>
</dbReference>
<proteinExistence type="predicted"/>
<dbReference type="GO" id="GO:0003825">
    <property type="term" value="F:alpha,alpha-trehalose-phosphate synthase (UDP-forming) activity"/>
    <property type="evidence" value="ECO:0007669"/>
    <property type="project" value="TreeGrafter"/>
</dbReference>
<dbReference type="SUPFAM" id="SSF53756">
    <property type="entry name" value="UDP-Glycosyltransferase/glycogen phosphorylase"/>
    <property type="match status" value="1"/>
</dbReference>
<dbReference type="InterPro" id="IPR003337">
    <property type="entry name" value="Trehalose_PPase"/>
</dbReference>
<name>A0A409XNI6_PSICY</name>
<dbReference type="AlphaFoldDB" id="A0A409XNI6"/>